<keyword evidence="7 10" id="KW-0630">Potassium</keyword>
<evidence type="ECO:0000259" key="11">
    <source>
        <dbReference type="PROSITE" id="PS51385"/>
    </source>
</evidence>
<dbReference type="InterPro" id="IPR004443">
    <property type="entry name" value="YjeF_N_dom"/>
</dbReference>
<keyword evidence="6 10" id="KW-0521">NADP</keyword>
<dbReference type="HAMAP" id="MF_01966">
    <property type="entry name" value="NADHX_epimerase"/>
    <property type="match status" value="1"/>
</dbReference>
<sequence length="224" mass="24371">MEKTLTREEMRELDRKAIEEYKIPGIILMENAGRNVAEEVLKMIGSHRQANVAVLCGKGNNGGDGFVIARHLHNHCIPAPVFLVAKIPDTVLDGDAGTNLRILLRMKIPVREVLHTSEVNEILKALHGYDIIVDALFGTGLSGEVREPFKTLIDGVNTLNKPRVSVDIPSGLDCNTGRVLGSAIRAHKTVTFAASKRGFYLESGPAHTGEIIVTGISIPREILP</sequence>
<keyword evidence="9 10" id="KW-0413">Isomerase</keyword>
<evidence type="ECO:0000256" key="5">
    <source>
        <dbReference type="ARBA" id="ARBA00022741"/>
    </source>
</evidence>
<dbReference type="PANTHER" id="PTHR13232">
    <property type="entry name" value="NAD(P)H-HYDRATE EPIMERASE"/>
    <property type="match status" value="1"/>
</dbReference>
<dbReference type="EC" id="5.1.99.6" evidence="3 10"/>
<dbReference type="GO" id="GO:0016301">
    <property type="term" value="F:kinase activity"/>
    <property type="evidence" value="ECO:0007669"/>
    <property type="project" value="UniProtKB-KW"/>
</dbReference>
<comment type="catalytic activity">
    <reaction evidence="2 10">
        <text>(6R)-NADPHX = (6S)-NADPHX</text>
        <dbReference type="Rhea" id="RHEA:32227"/>
        <dbReference type="ChEBI" id="CHEBI:64076"/>
        <dbReference type="ChEBI" id="CHEBI:64077"/>
        <dbReference type="EC" id="5.1.99.6"/>
    </reaction>
</comment>
<dbReference type="PANTHER" id="PTHR13232:SF10">
    <property type="entry name" value="NAD(P)H-HYDRATE EPIMERASE"/>
    <property type="match status" value="1"/>
</dbReference>
<feature type="domain" description="YjeF N-terminal" evidence="11">
    <location>
        <begin position="10"/>
        <end position="224"/>
    </location>
</feature>
<evidence type="ECO:0000313" key="12">
    <source>
        <dbReference type="EMBL" id="KKO19843.1"/>
    </source>
</evidence>
<feature type="binding site" evidence="10">
    <location>
        <begin position="60"/>
        <end position="64"/>
    </location>
    <ligand>
        <name>(6S)-NADPHX</name>
        <dbReference type="ChEBI" id="CHEBI:64076"/>
    </ligand>
</feature>
<keyword evidence="12" id="KW-0418">Kinase</keyword>
<dbReference type="Proteomes" id="UP000034954">
    <property type="component" value="Unassembled WGS sequence"/>
</dbReference>
<dbReference type="PATRIC" id="fig|380242.3.peg.1782"/>
<feature type="binding site" evidence="10">
    <location>
        <begin position="138"/>
        <end position="144"/>
    </location>
    <ligand>
        <name>(6S)-NADPHX</name>
        <dbReference type="ChEBI" id="CHEBI:64076"/>
    </ligand>
</feature>
<dbReference type="EMBL" id="LAQJ01000147">
    <property type="protein sequence ID" value="KKO19843.1"/>
    <property type="molecule type" value="Genomic_DNA"/>
</dbReference>
<evidence type="ECO:0000256" key="4">
    <source>
        <dbReference type="ARBA" id="ARBA00022723"/>
    </source>
</evidence>
<evidence type="ECO:0000256" key="2">
    <source>
        <dbReference type="ARBA" id="ARBA00000909"/>
    </source>
</evidence>
<feature type="binding site" evidence="10">
    <location>
        <position position="167"/>
    </location>
    <ligand>
        <name>(6S)-NADPHX</name>
        <dbReference type="ChEBI" id="CHEBI:64076"/>
    </ligand>
</feature>
<evidence type="ECO:0000256" key="10">
    <source>
        <dbReference type="HAMAP-Rule" id="MF_01966"/>
    </source>
</evidence>
<dbReference type="SUPFAM" id="SSF64153">
    <property type="entry name" value="YjeF N-terminal domain-like"/>
    <property type="match status" value="1"/>
</dbReference>
<dbReference type="GO" id="GO:0052856">
    <property type="term" value="F:NAD(P)HX epimerase activity"/>
    <property type="evidence" value="ECO:0007669"/>
    <property type="project" value="UniProtKB-UniRule"/>
</dbReference>
<comment type="function">
    <text evidence="10">Catalyzes the epimerization of the S- and R-forms of NAD(P)HX, a damaged form of NAD(P)H that is a result of enzymatic or heat-dependent hydration. This is a prerequisite for the S-specific NAD(P)H-hydrate dehydratase to allow the repair of both epimers of NAD(P)HX.</text>
</comment>
<organism evidence="12 13">
    <name type="scientific">Candidatus Brocadia fulgida</name>
    <dbReference type="NCBI Taxonomy" id="380242"/>
    <lineage>
        <taxon>Bacteria</taxon>
        <taxon>Pseudomonadati</taxon>
        <taxon>Planctomycetota</taxon>
        <taxon>Candidatus Brocadiia</taxon>
        <taxon>Candidatus Brocadiales</taxon>
        <taxon>Candidatus Brocadiaceae</taxon>
        <taxon>Candidatus Brocadia</taxon>
    </lineage>
</organism>
<comment type="caution">
    <text evidence="12">The sequence shown here is derived from an EMBL/GenBank/DDBJ whole genome shotgun (WGS) entry which is preliminary data.</text>
</comment>
<keyword evidence="13" id="KW-1185">Reference proteome</keyword>
<feature type="binding site" evidence="10">
    <location>
        <position position="170"/>
    </location>
    <ligand>
        <name>K(+)</name>
        <dbReference type="ChEBI" id="CHEBI:29103"/>
    </ligand>
</feature>
<reference evidence="12 13" key="1">
    <citation type="journal article" date="2013" name="BMC Microbiol.">
        <title>Identification of the type II cytochrome c maturation pathway in anammox bacteria by comparative genomics.</title>
        <authorList>
            <person name="Ferousi C."/>
            <person name="Speth D.R."/>
            <person name="Reimann J."/>
            <person name="Op den Camp H.J."/>
            <person name="Allen J.W."/>
            <person name="Keltjens J.T."/>
            <person name="Jetten M.S."/>
        </authorList>
    </citation>
    <scope>NUCLEOTIDE SEQUENCE [LARGE SCALE GENOMIC DNA]</scope>
    <source>
        <strain evidence="12">RU1</strain>
    </source>
</reference>
<dbReference type="InterPro" id="IPR036652">
    <property type="entry name" value="YjeF_N_dom_sf"/>
</dbReference>
<dbReference type="GO" id="GO:0046872">
    <property type="term" value="F:metal ion binding"/>
    <property type="evidence" value="ECO:0007669"/>
    <property type="project" value="UniProtKB-KW"/>
</dbReference>
<evidence type="ECO:0000256" key="3">
    <source>
        <dbReference type="ARBA" id="ARBA00012228"/>
    </source>
</evidence>
<dbReference type="AlphaFoldDB" id="A0A0M2UUX1"/>
<feature type="binding site" evidence="10">
    <location>
        <position position="134"/>
    </location>
    <ligand>
        <name>K(+)</name>
        <dbReference type="ChEBI" id="CHEBI:29103"/>
    </ligand>
</feature>
<keyword evidence="5 10" id="KW-0547">Nucleotide-binding</keyword>
<evidence type="ECO:0000256" key="1">
    <source>
        <dbReference type="ARBA" id="ARBA00000013"/>
    </source>
</evidence>
<comment type="caution">
    <text evidence="10">Lacks conserved residue(s) required for the propagation of feature annotation.</text>
</comment>
<evidence type="ECO:0000256" key="8">
    <source>
        <dbReference type="ARBA" id="ARBA00023027"/>
    </source>
</evidence>
<comment type="cofactor">
    <cofactor evidence="10">
        <name>K(+)</name>
        <dbReference type="ChEBI" id="CHEBI:29103"/>
    </cofactor>
    <text evidence="10">Binds 1 potassium ion per subunit.</text>
</comment>
<feature type="binding site" evidence="10">
    <location>
        <position position="61"/>
    </location>
    <ligand>
        <name>K(+)</name>
        <dbReference type="ChEBI" id="CHEBI:29103"/>
    </ligand>
</feature>
<dbReference type="PROSITE" id="PS51385">
    <property type="entry name" value="YJEF_N"/>
    <property type="match status" value="1"/>
</dbReference>
<protein>
    <recommendedName>
        <fullName evidence="3 10">NAD(P)H-hydrate epimerase</fullName>
        <ecNumber evidence="3 10">5.1.99.6</ecNumber>
    </recommendedName>
    <alternativeName>
        <fullName evidence="10">NAD(P)HX epimerase</fullName>
    </alternativeName>
</protein>
<keyword evidence="8 10" id="KW-0520">NAD</keyword>
<gene>
    <name evidence="10" type="primary">nnrE</name>
    <name evidence="12" type="ORF">BROFUL_01445</name>
</gene>
<dbReference type="GO" id="GO:0000166">
    <property type="term" value="F:nucleotide binding"/>
    <property type="evidence" value="ECO:0007669"/>
    <property type="project" value="UniProtKB-KW"/>
</dbReference>
<keyword evidence="4 10" id="KW-0479">Metal-binding</keyword>
<dbReference type="InterPro" id="IPR032976">
    <property type="entry name" value="YJEFN_prot_NAXE-like"/>
</dbReference>
<evidence type="ECO:0000256" key="9">
    <source>
        <dbReference type="ARBA" id="ARBA00023235"/>
    </source>
</evidence>
<name>A0A0M2UUX1_9BACT</name>
<evidence type="ECO:0000313" key="13">
    <source>
        <dbReference type="Proteomes" id="UP000034954"/>
    </source>
</evidence>
<dbReference type="Pfam" id="PF03853">
    <property type="entry name" value="YjeF_N"/>
    <property type="match status" value="1"/>
</dbReference>
<accession>A0A0M2UUX1</accession>
<comment type="similarity">
    <text evidence="10">Belongs to the NnrE/AIBP family.</text>
</comment>
<evidence type="ECO:0000256" key="6">
    <source>
        <dbReference type="ARBA" id="ARBA00022857"/>
    </source>
</evidence>
<keyword evidence="12" id="KW-0808">Transferase</keyword>
<dbReference type="NCBIfam" id="TIGR00197">
    <property type="entry name" value="yjeF_nterm"/>
    <property type="match status" value="1"/>
</dbReference>
<dbReference type="Gene3D" id="3.40.50.10260">
    <property type="entry name" value="YjeF N-terminal domain"/>
    <property type="match status" value="1"/>
</dbReference>
<proteinExistence type="inferred from homology"/>
<evidence type="ECO:0000256" key="7">
    <source>
        <dbReference type="ARBA" id="ARBA00022958"/>
    </source>
</evidence>
<comment type="catalytic activity">
    <reaction evidence="1 10">
        <text>(6R)-NADHX = (6S)-NADHX</text>
        <dbReference type="Rhea" id="RHEA:32215"/>
        <dbReference type="ChEBI" id="CHEBI:64074"/>
        <dbReference type="ChEBI" id="CHEBI:64075"/>
        <dbReference type="EC" id="5.1.99.6"/>
    </reaction>
</comment>